<dbReference type="EMBL" id="BQKI01000001">
    <property type="protein sequence ID" value="GJM86004.1"/>
    <property type="molecule type" value="Genomic_DNA"/>
</dbReference>
<keyword evidence="4" id="KW-1185">Reference proteome</keyword>
<dbReference type="InterPro" id="IPR042885">
    <property type="entry name" value="HIPP47/16"/>
</dbReference>
<name>A0AAV5BL79_ELECO</name>
<dbReference type="PANTHER" id="PTHR46932">
    <property type="entry name" value="HEAVY METAL-ASSOCIATED ISOPRENYLATED PLANT PROTEIN 47"/>
    <property type="match status" value="1"/>
</dbReference>
<dbReference type="Gene3D" id="3.30.70.100">
    <property type="match status" value="1"/>
</dbReference>
<evidence type="ECO:0000313" key="3">
    <source>
        <dbReference type="EMBL" id="GJM86004.1"/>
    </source>
</evidence>
<reference evidence="3" key="1">
    <citation type="journal article" date="2018" name="DNA Res.">
        <title>Multiple hybrid de novo genome assembly of finger millet, an orphan allotetraploid crop.</title>
        <authorList>
            <person name="Hatakeyama M."/>
            <person name="Aluri S."/>
            <person name="Balachadran M.T."/>
            <person name="Sivarajan S.R."/>
            <person name="Patrignani A."/>
            <person name="Gruter S."/>
            <person name="Poveda L."/>
            <person name="Shimizu-Inatsugi R."/>
            <person name="Baeten J."/>
            <person name="Francoijs K.J."/>
            <person name="Nataraja K.N."/>
            <person name="Reddy Y.A.N."/>
            <person name="Phadnis S."/>
            <person name="Ravikumar R.L."/>
            <person name="Schlapbach R."/>
            <person name="Sreeman S.M."/>
            <person name="Shimizu K.K."/>
        </authorList>
    </citation>
    <scope>NUCLEOTIDE SEQUENCE</scope>
</reference>
<evidence type="ECO:0000256" key="1">
    <source>
        <dbReference type="SAM" id="MobiDB-lite"/>
    </source>
</evidence>
<organism evidence="3 4">
    <name type="scientific">Eleusine coracana subsp. coracana</name>
    <dbReference type="NCBI Taxonomy" id="191504"/>
    <lineage>
        <taxon>Eukaryota</taxon>
        <taxon>Viridiplantae</taxon>
        <taxon>Streptophyta</taxon>
        <taxon>Embryophyta</taxon>
        <taxon>Tracheophyta</taxon>
        <taxon>Spermatophyta</taxon>
        <taxon>Magnoliopsida</taxon>
        <taxon>Liliopsida</taxon>
        <taxon>Poales</taxon>
        <taxon>Poaceae</taxon>
        <taxon>PACMAD clade</taxon>
        <taxon>Chloridoideae</taxon>
        <taxon>Cynodonteae</taxon>
        <taxon>Eleusininae</taxon>
        <taxon>Eleusine</taxon>
    </lineage>
</organism>
<feature type="region of interest" description="Disordered" evidence="1">
    <location>
        <begin position="162"/>
        <end position="205"/>
    </location>
</feature>
<dbReference type="EMBL" id="BQKI01000001">
    <property type="protein sequence ID" value="GJM85376.1"/>
    <property type="molecule type" value="Genomic_DNA"/>
</dbReference>
<feature type="compositionally biased region" description="Basic and acidic residues" evidence="1">
    <location>
        <begin position="165"/>
        <end position="177"/>
    </location>
</feature>
<dbReference type="AlphaFoldDB" id="A0AAV5BL79"/>
<sequence>MHEKSEKGQGKAMKVAAGVSGVESVTLAGGNKSLLLVIGDGVDPNKLTKKLREKVGEADMVELRTLDSFEAAAAFPSPTPLGARGTTMMSKEMMAAARSSPYHHHNNNQQHLWQYSYSPAPSPYAYHHYPSPMGGYGYGYGPGNGVSSYSLAVARSHPANYSPLVEKHDYQPMDKDQSSPTTKSKSKSTSTTTMAVPRRESDDANCCVIL</sequence>
<gene>
    <name evidence="3" type="primary">ga01821</name>
    <name evidence="2" type="synonym">ga01134</name>
    <name evidence="2" type="ORF">PR202_ga01134</name>
    <name evidence="3" type="ORF">PR202_ga01821</name>
</gene>
<reference evidence="3" key="2">
    <citation type="submission" date="2021-12" db="EMBL/GenBank/DDBJ databases">
        <title>Resequencing data analysis of finger millet.</title>
        <authorList>
            <person name="Hatakeyama M."/>
            <person name="Aluri S."/>
            <person name="Balachadran M.T."/>
            <person name="Sivarajan S.R."/>
            <person name="Poveda L."/>
            <person name="Shimizu-Inatsugi R."/>
            <person name="Schlapbach R."/>
            <person name="Sreeman S.M."/>
            <person name="Shimizu K.K."/>
        </authorList>
    </citation>
    <scope>NUCLEOTIDE SEQUENCE</scope>
</reference>
<comment type="caution">
    <text evidence="3">The sequence shown here is derived from an EMBL/GenBank/DDBJ whole genome shotgun (WGS) entry which is preliminary data.</text>
</comment>
<dbReference type="PANTHER" id="PTHR46932:SF11">
    <property type="entry name" value="OS02G0582800 PROTEIN"/>
    <property type="match status" value="1"/>
</dbReference>
<dbReference type="Proteomes" id="UP001054889">
    <property type="component" value="Unassembled WGS sequence"/>
</dbReference>
<evidence type="ECO:0000313" key="4">
    <source>
        <dbReference type="Proteomes" id="UP001054889"/>
    </source>
</evidence>
<feature type="compositionally biased region" description="Low complexity" evidence="1">
    <location>
        <begin position="178"/>
        <end position="193"/>
    </location>
</feature>
<evidence type="ECO:0000313" key="2">
    <source>
        <dbReference type="EMBL" id="GJM85376.1"/>
    </source>
</evidence>
<proteinExistence type="predicted"/>
<protein>
    <submittedName>
        <fullName evidence="3">Uncharacterized protein</fullName>
    </submittedName>
</protein>
<accession>A0AAV5BL79</accession>